<reference evidence="1" key="1">
    <citation type="submission" date="2020-12" db="EMBL/GenBank/DDBJ databases">
        <title>WGS assembly of Carya illinoinensis cv. Pawnee.</title>
        <authorList>
            <person name="Platts A."/>
            <person name="Shu S."/>
            <person name="Wright S."/>
            <person name="Barry K."/>
            <person name="Edger P."/>
            <person name="Pires J.C."/>
            <person name="Schmutz J."/>
        </authorList>
    </citation>
    <scope>NUCLEOTIDE SEQUENCE</scope>
    <source>
        <tissue evidence="1">Leaf</tissue>
    </source>
</reference>
<comment type="caution">
    <text evidence="1">The sequence shown here is derived from an EMBL/GenBank/DDBJ whole genome shotgun (WGS) entry which is preliminary data.</text>
</comment>
<keyword evidence="2" id="KW-1185">Reference proteome</keyword>
<dbReference type="AlphaFoldDB" id="A0A8T1R3V6"/>
<evidence type="ECO:0000313" key="2">
    <source>
        <dbReference type="Proteomes" id="UP000811609"/>
    </source>
</evidence>
<name>A0A8T1R3V6_CARIL</name>
<protein>
    <submittedName>
        <fullName evidence="1">Uncharacterized protein</fullName>
    </submittedName>
</protein>
<organism evidence="1 2">
    <name type="scientific">Carya illinoinensis</name>
    <name type="common">Pecan</name>
    <dbReference type="NCBI Taxonomy" id="32201"/>
    <lineage>
        <taxon>Eukaryota</taxon>
        <taxon>Viridiplantae</taxon>
        <taxon>Streptophyta</taxon>
        <taxon>Embryophyta</taxon>
        <taxon>Tracheophyta</taxon>
        <taxon>Spermatophyta</taxon>
        <taxon>Magnoliopsida</taxon>
        <taxon>eudicotyledons</taxon>
        <taxon>Gunneridae</taxon>
        <taxon>Pentapetalae</taxon>
        <taxon>rosids</taxon>
        <taxon>fabids</taxon>
        <taxon>Fagales</taxon>
        <taxon>Juglandaceae</taxon>
        <taxon>Carya</taxon>
    </lineage>
</organism>
<dbReference type="EMBL" id="CM031811">
    <property type="protein sequence ID" value="KAG6661586.1"/>
    <property type="molecule type" value="Genomic_DNA"/>
</dbReference>
<evidence type="ECO:0000313" key="1">
    <source>
        <dbReference type="EMBL" id="KAG6661586.1"/>
    </source>
</evidence>
<sequence>MSFECHSSITVLVYHRSFISWKSLIRGKSQILSLKVAMAKVRGLNFLPKELARLVDNSDMVMLIMVGYRVITRFRTVFNGSVS</sequence>
<dbReference type="Proteomes" id="UP000811609">
    <property type="component" value="Chromosome 3"/>
</dbReference>
<accession>A0A8T1R3V6</accession>
<gene>
    <name evidence="1" type="ORF">CIPAW_03G184400</name>
</gene>
<proteinExistence type="predicted"/>